<evidence type="ECO:0000313" key="2">
    <source>
        <dbReference type="Proteomes" id="UP001279410"/>
    </source>
</evidence>
<keyword evidence="2" id="KW-1185">Reference proteome</keyword>
<dbReference type="EMBL" id="BRZM01000137">
    <property type="protein sequence ID" value="GLD68507.1"/>
    <property type="molecule type" value="Genomic_DNA"/>
</dbReference>
<dbReference type="PANTHER" id="PTHR14187:SF5">
    <property type="entry name" value="HEAT SHOCK 70 KDA PROTEIN 12A"/>
    <property type="match status" value="1"/>
</dbReference>
<organism evidence="1 2">
    <name type="scientific">Lates japonicus</name>
    <name type="common">Japanese lates</name>
    <dbReference type="NCBI Taxonomy" id="270547"/>
    <lineage>
        <taxon>Eukaryota</taxon>
        <taxon>Metazoa</taxon>
        <taxon>Chordata</taxon>
        <taxon>Craniata</taxon>
        <taxon>Vertebrata</taxon>
        <taxon>Euteleostomi</taxon>
        <taxon>Actinopterygii</taxon>
        <taxon>Neopterygii</taxon>
        <taxon>Teleostei</taxon>
        <taxon>Neoteleostei</taxon>
        <taxon>Acanthomorphata</taxon>
        <taxon>Carangaria</taxon>
        <taxon>Carangaria incertae sedis</taxon>
        <taxon>Centropomidae</taxon>
        <taxon>Lates</taxon>
    </lineage>
</organism>
<evidence type="ECO:0000313" key="1">
    <source>
        <dbReference type="EMBL" id="GLD68507.1"/>
    </source>
</evidence>
<name>A0AAD3RH33_LATJO</name>
<protein>
    <submittedName>
        <fullName evidence="1">Heat shock 70 kDa protein 12A-like protein</fullName>
    </submittedName>
</protein>
<dbReference type="PANTHER" id="PTHR14187">
    <property type="entry name" value="ALPHA KINASE/ELONGATION FACTOR 2 KINASE"/>
    <property type="match status" value="1"/>
</dbReference>
<dbReference type="AlphaFoldDB" id="A0AAD3RH33"/>
<reference evidence="1" key="1">
    <citation type="submission" date="2022-08" db="EMBL/GenBank/DDBJ databases">
        <title>Genome sequencing of akame (Lates japonicus).</title>
        <authorList>
            <person name="Hashiguchi Y."/>
            <person name="Takahashi H."/>
        </authorList>
    </citation>
    <scope>NUCLEOTIDE SEQUENCE</scope>
    <source>
        <strain evidence="1">Kochi</strain>
    </source>
</reference>
<dbReference type="InterPro" id="IPR043129">
    <property type="entry name" value="ATPase_NBD"/>
</dbReference>
<dbReference type="Gene3D" id="3.30.420.40">
    <property type="match status" value="1"/>
</dbReference>
<sequence>MGDSYIIAIDFGTAYSGYAFSLTPRDKEIDPVLKRWGKEHGLDTPKTPTCILFSEDEKFSKFGYEAKTAYINMRGEDATKHYFFEAFKMALYGKTLNKDVTIKAANGKSMKALKVFTEALQYLKEDALETIAANTVGTKFIASDFTWVLTVPAIWDPSTKQFMREAATQAGIVTKGTETGGTIDITVHEVLDGGPEGHTRPLEMIWSGQTLAI</sequence>
<dbReference type="Proteomes" id="UP001279410">
    <property type="component" value="Unassembled WGS sequence"/>
</dbReference>
<keyword evidence="1" id="KW-0346">Stress response</keyword>
<proteinExistence type="predicted"/>
<comment type="caution">
    <text evidence="1">The sequence shown here is derived from an EMBL/GenBank/DDBJ whole genome shotgun (WGS) entry which is preliminary data.</text>
</comment>
<accession>A0AAD3RH33</accession>
<gene>
    <name evidence="1" type="ORF">AKAME5_001982000</name>
</gene>
<dbReference type="SUPFAM" id="SSF53067">
    <property type="entry name" value="Actin-like ATPase domain"/>
    <property type="match status" value="1"/>
</dbReference>